<accession>A0A518DZB2</accession>
<organism evidence="4 5">
    <name type="scientific">Lignipirellula cremea</name>
    <dbReference type="NCBI Taxonomy" id="2528010"/>
    <lineage>
        <taxon>Bacteria</taxon>
        <taxon>Pseudomonadati</taxon>
        <taxon>Planctomycetota</taxon>
        <taxon>Planctomycetia</taxon>
        <taxon>Pirellulales</taxon>
        <taxon>Pirellulaceae</taxon>
        <taxon>Lignipirellula</taxon>
    </lineage>
</organism>
<dbReference type="EMBL" id="CP036433">
    <property type="protein sequence ID" value="QDU97155.1"/>
    <property type="molecule type" value="Genomic_DNA"/>
</dbReference>
<dbReference type="Pfam" id="PF07587">
    <property type="entry name" value="PSD1"/>
    <property type="match status" value="1"/>
</dbReference>
<protein>
    <submittedName>
        <fullName evidence="4">Planctomycete cytochrome C</fullName>
    </submittedName>
</protein>
<dbReference type="Pfam" id="PF07583">
    <property type="entry name" value="PSCyt2"/>
    <property type="match status" value="1"/>
</dbReference>
<evidence type="ECO:0000259" key="1">
    <source>
        <dbReference type="Pfam" id="PF07583"/>
    </source>
</evidence>
<dbReference type="InterPro" id="IPR022655">
    <property type="entry name" value="DUF1553"/>
</dbReference>
<sequence>MIRVNMTSPFPAGRVAWVFFAGCLVVGSTTIGIADETPDFEQQLLPLLYHRCFSCHSQKSAEPRSGLRLDTASGIRTVIVAGQPDESELLRRVSLPHTDDDLMPPLKGGAQPFSQPELELLRAWIAQGGPLGDWTEFDPRDPAVEWNETPLSRADVPTLVRQLDELIEQANVRDGVTLNLAIDDRAFVRRVYLDVAGRIPELAESTRFLDSKAPDKRARLIDELLDSEAYVSHTFNWKADQLRLLTYGIAGQPAWLYDAWVKDSIRSGMPYDAYVRSLVTADGYLWENGATGFYLRDLGMPLEHTSNLARVFLGTRIECAQCHDHPFEPITQKDFYQLAAFTYGVSSYRLESVDQWPELSKKLDAMDASTSLRNEASRTVSLLKRRTTDTPRELTIPDTYANNPADRGALVPPRTLFGDDPAATLENRREVFADWITSPRNPRFTRNIANRLWRRVMGLGLIEPVDSLSPVDHPEHAAVLDFLTRTMVRLRFDERAYLAVLLNSRLYQSRAVRGELEPGASFPLRGPLLRRLSAEQVWDSLLGFLVPDLDERKMQKKDRGPHSLEEVTRLSQMTAEELLERSKVLMDYRAQRRRHDVQTGDRRTAIAQAKKQGDLDAVQRLEQEQDAADVVFRRLLDSLRQSGRTFPETDPRWLRLSPSLVRASEIETPVRLGHFLREFGQSDRREIDASSQSPNITHSLALMNGDLTRMATDENSHLRSQLSDFPDNEQRLNALYQAVLVRRPTALERKHCLAVIASSPTPETDILWALLNSPEFLFQQ</sequence>
<evidence type="ECO:0000259" key="2">
    <source>
        <dbReference type="Pfam" id="PF07587"/>
    </source>
</evidence>
<dbReference type="PANTHER" id="PTHR35889">
    <property type="entry name" value="CYCLOINULO-OLIGOSACCHARIDE FRUCTANOTRANSFERASE-RELATED"/>
    <property type="match status" value="1"/>
</dbReference>
<gene>
    <name evidence="4" type="ORF">Pla8534_50000</name>
</gene>
<keyword evidence="5" id="KW-1185">Reference proteome</keyword>
<dbReference type="InterPro" id="IPR011429">
    <property type="entry name" value="Cyt_c_Planctomycete-type"/>
</dbReference>
<proteinExistence type="predicted"/>
<dbReference type="PANTHER" id="PTHR35889:SF3">
    <property type="entry name" value="F-BOX DOMAIN-CONTAINING PROTEIN"/>
    <property type="match status" value="1"/>
</dbReference>
<evidence type="ECO:0000313" key="5">
    <source>
        <dbReference type="Proteomes" id="UP000317648"/>
    </source>
</evidence>
<evidence type="ECO:0000313" key="4">
    <source>
        <dbReference type="EMBL" id="QDU97155.1"/>
    </source>
</evidence>
<reference evidence="4 5" key="1">
    <citation type="submission" date="2019-02" db="EMBL/GenBank/DDBJ databases">
        <title>Deep-cultivation of Planctomycetes and their phenomic and genomic characterization uncovers novel biology.</title>
        <authorList>
            <person name="Wiegand S."/>
            <person name="Jogler M."/>
            <person name="Boedeker C."/>
            <person name="Pinto D."/>
            <person name="Vollmers J."/>
            <person name="Rivas-Marin E."/>
            <person name="Kohn T."/>
            <person name="Peeters S.H."/>
            <person name="Heuer A."/>
            <person name="Rast P."/>
            <person name="Oberbeckmann S."/>
            <person name="Bunk B."/>
            <person name="Jeske O."/>
            <person name="Meyerdierks A."/>
            <person name="Storesund J.E."/>
            <person name="Kallscheuer N."/>
            <person name="Luecker S."/>
            <person name="Lage O.M."/>
            <person name="Pohl T."/>
            <person name="Merkel B.J."/>
            <person name="Hornburger P."/>
            <person name="Mueller R.-W."/>
            <person name="Bruemmer F."/>
            <person name="Labrenz M."/>
            <person name="Spormann A.M."/>
            <person name="Op den Camp H."/>
            <person name="Overmann J."/>
            <person name="Amann R."/>
            <person name="Jetten M.S.M."/>
            <person name="Mascher T."/>
            <person name="Medema M.H."/>
            <person name="Devos D.P."/>
            <person name="Kaster A.-K."/>
            <person name="Ovreas L."/>
            <person name="Rohde M."/>
            <person name="Galperin M.Y."/>
            <person name="Jogler C."/>
        </authorList>
    </citation>
    <scope>NUCLEOTIDE SEQUENCE [LARGE SCALE GENOMIC DNA]</scope>
    <source>
        <strain evidence="4 5">Pla85_3_4</strain>
    </source>
</reference>
<feature type="domain" description="DUF1553" evidence="2">
    <location>
        <begin position="428"/>
        <end position="755"/>
    </location>
</feature>
<dbReference type="KEGG" id="lcre:Pla8534_50000"/>
<dbReference type="Proteomes" id="UP000317648">
    <property type="component" value="Chromosome"/>
</dbReference>
<dbReference type="Pfam" id="PF07635">
    <property type="entry name" value="PSCyt1"/>
    <property type="match status" value="1"/>
</dbReference>
<evidence type="ECO:0000259" key="3">
    <source>
        <dbReference type="Pfam" id="PF07635"/>
    </source>
</evidence>
<feature type="domain" description="Cytochrome C Planctomycete-type" evidence="3">
    <location>
        <begin position="52"/>
        <end position="105"/>
    </location>
</feature>
<name>A0A518DZB2_9BACT</name>
<feature type="domain" description="DUF1549" evidence="1">
    <location>
        <begin position="163"/>
        <end position="342"/>
    </location>
</feature>
<dbReference type="AlphaFoldDB" id="A0A518DZB2"/>
<dbReference type="InterPro" id="IPR011444">
    <property type="entry name" value="DUF1549"/>
</dbReference>